<keyword evidence="1" id="KW-0472">Membrane</keyword>
<dbReference type="Proteomes" id="UP000029120">
    <property type="component" value="Chromosome 3"/>
</dbReference>
<evidence type="ECO:0000313" key="3">
    <source>
        <dbReference type="Proteomes" id="UP000029120"/>
    </source>
</evidence>
<organism evidence="2 3">
    <name type="scientific">Arabis alpina</name>
    <name type="common">Alpine rock-cress</name>
    <dbReference type="NCBI Taxonomy" id="50452"/>
    <lineage>
        <taxon>Eukaryota</taxon>
        <taxon>Viridiplantae</taxon>
        <taxon>Streptophyta</taxon>
        <taxon>Embryophyta</taxon>
        <taxon>Tracheophyta</taxon>
        <taxon>Spermatophyta</taxon>
        <taxon>Magnoliopsida</taxon>
        <taxon>eudicotyledons</taxon>
        <taxon>Gunneridae</taxon>
        <taxon>Pentapetalae</taxon>
        <taxon>rosids</taxon>
        <taxon>malvids</taxon>
        <taxon>Brassicales</taxon>
        <taxon>Brassicaceae</taxon>
        <taxon>Arabideae</taxon>
        <taxon>Arabis</taxon>
    </lineage>
</organism>
<dbReference type="AlphaFoldDB" id="A0A087HAB8"/>
<dbReference type="Gramene" id="KFK39070">
    <property type="protein sequence ID" value="KFK39070"/>
    <property type="gene ID" value="AALP_AA3G196900"/>
</dbReference>
<accession>A0A087HAB8</accession>
<feature type="transmembrane region" description="Helical" evidence="1">
    <location>
        <begin position="20"/>
        <end position="43"/>
    </location>
</feature>
<keyword evidence="3" id="KW-1185">Reference proteome</keyword>
<proteinExistence type="predicted"/>
<dbReference type="EMBL" id="CM002871">
    <property type="protein sequence ID" value="KFK39070.1"/>
    <property type="molecule type" value="Genomic_DNA"/>
</dbReference>
<keyword evidence="1" id="KW-1133">Transmembrane helix</keyword>
<name>A0A087HAB8_ARAAL</name>
<keyword evidence="1" id="KW-0812">Transmembrane</keyword>
<protein>
    <submittedName>
        <fullName evidence="2">Uncharacterized protein</fullName>
    </submittedName>
</protein>
<reference evidence="3" key="1">
    <citation type="journal article" date="2015" name="Nat. Plants">
        <title>Genome expansion of Arabis alpina linked with retrotransposition and reduced symmetric DNA methylation.</title>
        <authorList>
            <person name="Willing E.M."/>
            <person name="Rawat V."/>
            <person name="Mandakova T."/>
            <person name="Maumus F."/>
            <person name="James G.V."/>
            <person name="Nordstroem K.J."/>
            <person name="Becker C."/>
            <person name="Warthmann N."/>
            <person name="Chica C."/>
            <person name="Szarzynska B."/>
            <person name="Zytnicki M."/>
            <person name="Albani M.C."/>
            <person name="Kiefer C."/>
            <person name="Bergonzi S."/>
            <person name="Castaings L."/>
            <person name="Mateos J.L."/>
            <person name="Berns M.C."/>
            <person name="Bujdoso N."/>
            <person name="Piofczyk T."/>
            <person name="de Lorenzo L."/>
            <person name="Barrero-Sicilia C."/>
            <person name="Mateos I."/>
            <person name="Piednoel M."/>
            <person name="Hagmann J."/>
            <person name="Chen-Min-Tao R."/>
            <person name="Iglesias-Fernandez R."/>
            <person name="Schuster S.C."/>
            <person name="Alonso-Blanco C."/>
            <person name="Roudier F."/>
            <person name="Carbonero P."/>
            <person name="Paz-Ares J."/>
            <person name="Davis S.J."/>
            <person name="Pecinka A."/>
            <person name="Quesneville H."/>
            <person name="Colot V."/>
            <person name="Lysak M.A."/>
            <person name="Weigel D."/>
            <person name="Coupland G."/>
            <person name="Schneeberger K."/>
        </authorList>
    </citation>
    <scope>NUCLEOTIDE SEQUENCE [LARGE SCALE GENOMIC DNA]</scope>
    <source>
        <strain evidence="3">cv. Pajares</strain>
    </source>
</reference>
<sequence length="53" mass="6267">MDSYLTFLSEIDMKTLHTEWKGVFFICGHCNTSTLQIIIYKLVSKIRVLVHHR</sequence>
<gene>
    <name evidence="2" type="ordered locus">AALP_Aa3g196900</name>
</gene>
<evidence type="ECO:0000256" key="1">
    <source>
        <dbReference type="SAM" id="Phobius"/>
    </source>
</evidence>
<evidence type="ECO:0000313" key="2">
    <source>
        <dbReference type="EMBL" id="KFK39070.1"/>
    </source>
</evidence>